<dbReference type="InterPro" id="IPR013154">
    <property type="entry name" value="ADH-like_N"/>
</dbReference>
<dbReference type="InterPro" id="IPR011032">
    <property type="entry name" value="GroES-like_sf"/>
</dbReference>
<dbReference type="InterPro" id="IPR020843">
    <property type="entry name" value="ER"/>
</dbReference>
<proteinExistence type="predicted"/>
<comment type="caution">
    <text evidence="2">The sequence shown here is derived from an EMBL/GenBank/DDBJ whole genome shotgun (WGS) entry which is preliminary data.</text>
</comment>
<dbReference type="SUPFAM" id="SSF50129">
    <property type="entry name" value="GroES-like"/>
    <property type="match status" value="1"/>
</dbReference>
<dbReference type="Gene3D" id="3.90.180.10">
    <property type="entry name" value="Medium-chain alcohol dehydrogenases, catalytic domain"/>
    <property type="match status" value="1"/>
</dbReference>
<dbReference type="EMBL" id="PVYX01000001">
    <property type="protein sequence ID" value="PRX57382.1"/>
    <property type="molecule type" value="Genomic_DNA"/>
</dbReference>
<dbReference type="InterPro" id="IPR052733">
    <property type="entry name" value="Chloroplast_QOR"/>
</dbReference>
<dbReference type="Proteomes" id="UP000237640">
    <property type="component" value="Unassembled WGS sequence"/>
</dbReference>
<name>A0A2T0MIG8_9FLAO</name>
<organism evidence="2 3">
    <name type="scientific">Flagellimonas meridianipacifica</name>
    <dbReference type="NCBI Taxonomy" id="1080225"/>
    <lineage>
        <taxon>Bacteria</taxon>
        <taxon>Pseudomonadati</taxon>
        <taxon>Bacteroidota</taxon>
        <taxon>Flavobacteriia</taxon>
        <taxon>Flavobacteriales</taxon>
        <taxon>Flavobacteriaceae</taxon>
        <taxon>Flagellimonas</taxon>
    </lineage>
</organism>
<reference evidence="2 3" key="1">
    <citation type="submission" date="2018-03" db="EMBL/GenBank/DDBJ databases">
        <title>Genomic Encyclopedia of Archaeal and Bacterial Type Strains, Phase II (KMG-II): from individual species to whole genera.</title>
        <authorList>
            <person name="Goeker M."/>
        </authorList>
    </citation>
    <scope>NUCLEOTIDE SEQUENCE [LARGE SCALE GENOMIC DNA]</scope>
    <source>
        <strain evidence="2 3">DSM 25027</strain>
    </source>
</reference>
<evidence type="ECO:0000313" key="2">
    <source>
        <dbReference type="EMBL" id="PRX57382.1"/>
    </source>
</evidence>
<gene>
    <name evidence="2" type="ORF">CLV81_1386</name>
</gene>
<dbReference type="PANTHER" id="PTHR44013">
    <property type="entry name" value="ZINC-TYPE ALCOHOL DEHYDROGENASE-LIKE PROTEIN C16A3.02C"/>
    <property type="match status" value="1"/>
</dbReference>
<dbReference type="PANTHER" id="PTHR44013:SF1">
    <property type="entry name" value="ZINC-TYPE ALCOHOL DEHYDROGENASE-LIKE PROTEIN C16A3.02C"/>
    <property type="match status" value="1"/>
</dbReference>
<dbReference type="CDD" id="cd08267">
    <property type="entry name" value="MDR1"/>
    <property type="match status" value="1"/>
</dbReference>
<dbReference type="SMART" id="SM00829">
    <property type="entry name" value="PKS_ER"/>
    <property type="match status" value="1"/>
</dbReference>
<evidence type="ECO:0000259" key="1">
    <source>
        <dbReference type="SMART" id="SM00829"/>
    </source>
</evidence>
<dbReference type="Gene3D" id="3.40.50.720">
    <property type="entry name" value="NAD(P)-binding Rossmann-like Domain"/>
    <property type="match status" value="1"/>
</dbReference>
<feature type="domain" description="Enoyl reductase (ER)" evidence="1">
    <location>
        <begin position="10"/>
        <end position="320"/>
    </location>
</feature>
<dbReference type="Pfam" id="PF08240">
    <property type="entry name" value="ADH_N"/>
    <property type="match status" value="1"/>
</dbReference>
<protein>
    <submittedName>
        <fullName evidence="2">NADPH:quinone reductase-like Zn-dependent oxidoreductase</fullName>
    </submittedName>
</protein>
<dbReference type="InterPro" id="IPR036291">
    <property type="entry name" value="NAD(P)-bd_dom_sf"/>
</dbReference>
<dbReference type="RefSeq" id="WP_106144281.1">
    <property type="nucleotide sequence ID" value="NZ_PVYX01000001.1"/>
</dbReference>
<dbReference type="SUPFAM" id="SSF51735">
    <property type="entry name" value="NAD(P)-binding Rossmann-fold domains"/>
    <property type="match status" value="1"/>
</dbReference>
<dbReference type="GO" id="GO:0016491">
    <property type="term" value="F:oxidoreductase activity"/>
    <property type="evidence" value="ECO:0007669"/>
    <property type="project" value="InterPro"/>
</dbReference>
<dbReference type="Pfam" id="PF13602">
    <property type="entry name" value="ADH_zinc_N_2"/>
    <property type="match status" value="1"/>
</dbReference>
<keyword evidence="3" id="KW-1185">Reference proteome</keyword>
<dbReference type="OrthoDB" id="9787435at2"/>
<sequence>MKAAICSKYGPPEVLKIQEVAAPVPNEEEILVEVRTSTVAAADYRVRSFKVPMLMWLPARLMMGITKPKRQILGAEFAGVVTACGKRVSRFKPGDEVLGASLPKFGGYGEYLCVNENGPIVKKPSNISWLEAAAIPIGAKTALYYLDLAQVELGQKILIYGASGSVGVYAIQLAKLKGLEVTAVCSAKNFKMTHDLGADFAIDYTTKNWHEDLQSYDLFFQAVDKCSFSIAENTIKQGGTYINISKPIATLGMLVSKLKKKMKFIMAKDFPQSNKDLKYLVELVKSEKLNVVIDKVFPLDDIVEAHQYVDKGNKAGNVIVKTHNF</sequence>
<accession>A0A2T0MIG8</accession>
<dbReference type="AlphaFoldDB" id="A0A2T0MIG8"/>
<evidence type="ECO:0000313" key="3">
    <source>
        <dbReference type="Proteomes" id="UP000237640"/>
    </source>
</evidence>